<dbReference type="Pfam" id="PF07883">
    <property type="entry name" value="Cupin_2"/>
    <property type="match status" value="1"/>
</dbReference>
<dbReference type="Proteomes" id="UP000230731">
    <property type="component" value="Unassembled WGS sequence"/>
</dbReference>
<dbReference type="Pfam" id="PF03102">
    <property type="entry name" value="NeuB"/>
    <property type="match status" value="1"/>
</dbReference>
<dbReference type="InterPro" id="IPR051690">
    <property type="entry name" value="PseI-like"/>
</dbReference>
<proteinExistence type="predicted"/>
<dbReference type="InterPro" id="IPR014710">
    <property type="entry name" value="RmlC-like_jellyroll"/>
</dbReference>
<dbReference type="SUPFAM" id="SSF51569">
    <property type="entry name" value="Aldolase"/>
    <property type="match status" value="1"/>
</dbReference>
<dbReference type="PANTHER" id="PTHR42966:SF1">
    <property type="entry name" value="SIALIC ACID SYNTHASE"/>
    <property type="match status" value="1"/>
</dbReference>
<dbReference type="EMBL" id="PEZP01000004">
    <property type="protein sequence ID" value="PIT98492.1"/>
    <property type="molecule type" value="Genomic_DNA"/>
</dbReference>
<dbReference type="Gene3D" id="2.60.120.10">
    <property type="entry name" value="Jelly Rolls"/>
    <property type="match status" value="1"/>
</dbReference>
<feature type="domain" description="Cupin type-2" evidence="2">
    <location>
        <begin position="401"/>
        <end position="458"/>
    </location>
</feature>
<organism evidence="3 4">
    <name type="scientific">Candidatus Andersenbacteria bacterium CG10_big_fil_rev_8_21_14_0_10_54_11</name>
    <dbReference type="NCBI Taxonomy" id="1974485"/>
    <lineage>
        <taxon>Bacteria</taxon>
        <taxon>Candidatus Anderseniibacteriota</taxon>
    </lineage>
</organism>
<evidence type="ECO:0000313" key="4">
    <source>
        <dbReference type="Proteomes" id="UP000230731"/>
    </source>
</evidence>
<comment type="caution">
    <text evidence="3">The sequence shown here is derived from an EMBL/GenBank/DDBJ whole genome shotgun (WGS) entry which is preliminary data.</text>
</comment>
<evidence type="ECO:0000259" key="2">
    <source>
        <dbReference type="Pfam" id="PF07883"/>
    </source>
</evidence>
<evidence type="ECO:0000313" key="3">
    <source>
        <dbReference type="EMBL" id="PIT98492.1"/>
    </source>
</evidence>
<accession>A0A2M6X0A3</accession>
<dbReference type="AlphaFoldDB" id="A0A2M6X0A3"/>
<gene>
    <name evidence="3" type="ORF">COT71_00390</name>
</gene>
<dbReference type="InterPro" id="IPR013132">
    <property type="entry name" value="PseI/NeuA/B-like_N"/>
</dbReference>
<dbReference type="GO" id="GO:0016051">
    <property type="term" value="P:carbohydrate biosynthetic process"/>
    <property type="evidence" value="ECO:0007669"/>
    <property type="project" value="InterPro"/>
</dbReference>
<dbReference type="GO" id="GO:0047444">
    <property type="term" value="F:N-acylneuraminate-9-phosphate synthase activity"/>
    <property type="evidence" value="ECO:0007669"/>
    <property type="project" value="TreeGrafter"/>
</dbReference>
<dbReference type="InterPro" id="IPR011051">
    <property type="entry name" value="RmlC_Cupin_sf"/>
</dbReference>
<reference evidence="4" key="1">
    <citation type="submission" date="2017-09" db="EMBL/GenBank/DDBJ databases">
        <title>Depth-based differentiation of microbial function through sediment-hosted aquifers and enrichment of novel symbionts in the deep terrestrial subsurface.</title>
        <authorList>
            <person name="Probst A.J."/>
            <person name="Ladd B."/>
            <person name="Jarett J.K."/>
            <person name="Geller-Mcgrath D.E."/>
            <person name="Sieber C.M.K."/>
            <person name="Emerson J.B."/>
            <person name="Anantharaman K."/>
            <person name="Thomas B.C."/>
            <person name="Malmstrom R."/>
            <person name="Stieglmeier M."/>
            <person name="Klingl A."/>
            <person name="Woyke T."/>
            <person name="Ryan C.M."/>
            <person name="Banfield J.F."/>
        </authorList>
    </citation>
    <scope>NUCLEOTIDE SEQUENCE [LARGE SCALE GENOMIC DNA]</scope>
</reference>
<dbReference type="InterPro" id="IPR013096">
    <property type="entry name" value="Cupin_2"/>
</dbReference>
<dbReference type="Gene3D" id="3.20.20.70">
    <property type="entry name" value="Aldolase class I"/>
    <property type="match status" value="1"/>
</dbReference>
<protein>
    <submittedName>
        <fullName evidence="3">Sialic acid synthase</fullName>
    </submittedName>
</protein>
<evidence type="ECO:0000259" key="1">
    <source>
        <dbReference type="Pfam" id="PF03102"/>
    </source>
</evidence>
<dbReference type="Gene3D" id="3.90.1210.10">
    <property type="entry name" value="Antifreeze-like/N-acetylneuraminic acid synthase C-terminal domain"/>
    <property type="match status" value="1"/>
</dbReference>
<dbReference type="SUPFAM" id="SSF51182">
    <property type="entry name" value="RmlC-like cupins"/>
    <property type="match status" value="1"/>
</dbReference>
<feature type="domain" description="PseI/NeuA/B-like" evidence="1">
    <location>
        <begin position="44"/>
        <end position="264"/>
    </location>
</feature>
<sequence>MDNSIFKNLFILDMANSHEGSVEHGLAIIDAAAAVVKKHGIRATVKFQYRDFDTLIHPDYRERQDVKHIPRFLANRLPWDAFARMNERVRELGMVTMATPSDEPSVDKCVEHDMDIVKVPSPAALDWPLLRKIAAAGKPVIISTGGLKLLEIDEVVDFFTSRGITFALEHCVSAYPMRNEQANMHFLRRLIRRYPNVVVGWSGHESPDNLDVGKAAIGAGAQMLERHIGIPTPEKELNAYSMNPEQLDTWVCEMVKVQQIMGSEGDKVKLEEEREALQSLARGVWAREPIKTGEKIAEHAVFYAMPLQPEQLTSGELGRSGVEFVASRDYAAGEPIVEAPERLDAVRDILQRVKEILREAQITTGTNVEIELSHHYGLEKYTETGAAIVNILNREYCKKLLVLLPGQQHPEHMHKVKEEAFHVLWGDIQLTRDGEIIDLSAGEIAIVERGQWHNFSTRDGVVFEEISTTHVKGDSYYKDSAVAQMDVAQRKTVVGSW</sequence>
<dbReference type="InterPro" id="IPR013785">
    <property type="entry name" value="Aldolase_TIM"/>
</dbReference>
<dbReference type="PANTHER" id="PTHR42966">
    <property type="entry name" value="N-ACETYLNEURAMINATE SYNTHASE"/>
    <property type="match status" value="1"/>
</dbReference>
<name>A0A2M6X0A3_9BACT</name>